<evidence type="ECO:0000313" key="2">
    <source>
        <dbReference type="EMBL" id="KYO02461.1"/>
    </source>
</evidence>
<keyword evidence="1" id="KW-0812">Transmembrane</keyword>
<dbReference type="EMBL" id="LVLB01000006">
    <property type="protein sequence ID" value="KYO02461.1"/>
    <property type="molecule type" value="Genomic_DNA"/>
</dbReference>
<dbReference type="VEuPathDB" id="PlasmoDB:PGABG01_0525400"/>
<dbReference type="AlphaFoldDB" id="A0A151LTH5"/>
<dbReference type="Proteomes" id="UP000076004">
    <property type="component" value="Chromosome 5"/>
</dbReference>
<reference evidence="2 3" key="1">
    <citation type="journal article" date="2016" name="Nat. Commun.">
        <title>Genomes of cryptic chimpanzee Plasmodium species reveal key evolutionary events leading to human malaria.</title>
        <authorList>
            <person name="Sundararaman S.A."/>
            <person name="Plenderleith L.J."/>
            <person name="Liu W."/>
            <person name="Loy D.E."/>
            <person name="Learn G.H."/>
            <person name="Li Y."/>
            <person name="Shaw K.S."/>
            <person name="Ayouba A."/>
            <person name="Peeters M."/>
            <person name="Speede S."/>
            <person name="Shaw G.M."/>
            <person name="Bushman F.D."/>
            <person name="Brisson D."/>
            <person name="Rayner J.C."/>
            <person name="Sharp P.M."/>
            <person name="Hahn B.H."/>
        </authorList>
    </citation>
    <scope>NUCLEOTIDE SEQUENCE [LARGE SCALE GENOMIC DNA]</scope>
    <source>
        <strain evidence="2 3">SY75</strain>
    </source>
</reference>
<evidence type="ECO:0000313" key="3">
    <source>
        <dbReference type="Proteomes" id="UP000076004"/>
    </source>
</evidence>
<organism evidence="2 3">
    <name type="scientific">Plasmodium gaboni</name>
    <dbReference type="NCBI Taxonomy" id="647221"/>
    <lineage>
        <taxon>Eukaryota</taxon>
        <taxon>Sar</taxon>
        <taxon>Alveolata</taxon>
        <taxon>Apicomplexa</taxon>
        <taxon>Aconoidasida</taxon>
        <taxon>Haemosporida</taxon>
        <taxon>Plasmodiidae</taxon>
        <taxon>Plasmodium</taxon>
        <taxon>Plasmodium (Laverania)</taxon>
    </lineage>
</organism>
<keyword evidence="1" id="KW-0472">Membrane</keyword>
<comment type="caution">
    <text evidence="2">The sequence shown here is derived from an EMBL/GenBank/DDBJ whole genome shotgun (WGS) entry which is preliminary data.</text>
</comment>
<proteinExistence type="predicted"/>
<protein>
    <submittedName>
        <fullName evidence="2">Uncharacterized protein</fullName>
    </submittedName>
</protein>
<name>A0A151LTH5_9APIC</name>
<keyword evidence="1" id="KW-1133">Transmembrane helix</keyword>
<dbReference type="KEGG" id="pgab:PGSY75_0526400"/>
<gene>
    <name evidence="2" type="ORF">PGSY75_0526400</name>
</gene>
<sequence>MEYKERYSSLNEETFYKYKNKRVIKTIDDIDEFINKYPRTNKELNTYIIKKEKGNDVSLLKSFIFYIFTQITSILAVCLVIFCIGFLIGNHISSKSSIINSINFNYYLSNDKGAELYVDNYGVTNILTLDIMINFNFDYNNIFLGTLISNILLYYYPSNNIGLNSNDICYNSNYVNIDNNNDNNLFIKQNGKGQNKEMGSFANYNINKELFNIFIKEESLIFLNYSIKSDNNIKITFINNTLYDHLIKYPIGGSDISISPGIMQGINSINVLISINHNIQDKNILKKLINDCKNQRIYIQLQFGNTQIKTILFRFQPQMGSFLPFYIPCKIKNKKKTDNNEFRLNVIKNYKVQKSAIKNINFFIN</sequence>
<dbReference type="VEuPathDB" id="PlasmoDB:PGSY75_0526400"/>
<feature type="transmembrane region" description="Helical" evidence="1">
    <location>
        <begin position="63"/>
        <end position="88"/>
    </location>
</feature>
<evidence type="ECO:0000256" key="1">
    <source>
        <dbReference type="SAM" id="Phobius"/>
    </source>
</evidence>
<dbReference type="RefSeq" id="XP_018643201.1">
    <property type="nucleotide sequence ID" value="XM_018784546.1"/>
</dbReference>
<accession>A0A151LTH5</accession>
<dbReference type="GeneID" id="29775156"/>